<keyword evidence="5 7" id="KW-0456">Lyase</keyword>
<keyword evidence="1 7" id="KW-1003">Cell membrane</keyword>
<feature type="compositionally biased region" description="Low complexity" evidence="8">
    <location>
        <begin position="368"/>
        <end position="393"/>
    </location>
</feature>
<accession>A0A125NUI6</accession>
<evidence type="ECO:0000256" key="3">
    <source>
        <dbReference type="ARBA" id="ARBA00022989"/>
    </source>
</evidence>
<protein>
    <recommendedName>
        <fullName evidence="7">Endolytic murein transglycosylase</fullName>
        <ecNumber evidence="7">4.2.2.29</ecNumber>
    </recommendedName>
    <alternativeName>
        <fullName evidence="7">Peptidoglycan lytic transglycosylase</fullName>
    </alternativeName>
    <alternativeName>
        <fullName evidence="7">Peptidoglycan polymerization terminase</fullName>
    </alternativeName>
</protein>
<organism evidence="9 10">
    <name type="scientific">Hyphomicrobium sulfonivorans</name>
    <dbReference type="NCBI Taxonomy" id="121290"/>
    <lineage>
        <taxon>Bacteria</taxon>
        <taxon>Pseudomonadati</taxon>
        <taxon>Pseudomonadota</taxon>
        <taxon>Alphaproteobacteria</taxon>
        <taxon>Hyphomicrobiales</taxon>
        <taxon>Hyphomicrobiaceae</taxon>
        <taxon>Hyphomicrobium</taxon>
    </lineage>
</organism>
<dbReference type="PATRIC" id="fig|121290.4.peg.2339"/>
<keyword evidence="6 7" id="KW-0961">Cell wall biogenesis/degradation</keyword>
<comment type="caution">
    <text evidence="9">The sequence shown here is derived from an EMBL/GenBank/DDBJ whole genome shotgun (WGS) entry which is preliminary data.</text>
</comment>
<evidence type="ECO:0000256" key="8">
    <source>
        <dbReference type="SAM" id="MobiDB-lite"/>
    </source>
</evidence>
<dbReference type="GO" id="GO:0071555">
    <property type="term" value="P:cell wall organization"/>
    <property type="evidence" value="ECO:0007669"/>
    <property type="project" value="UniProtKB-KW"/>
</dbReference>
<keyword evidence="10" id="KW-1185">Reference proteome</keyword>
<dbReference type="Proteomes" id="UP000059074">
    <property type="component" value="Unassembled WGS sequence"/>
</dbReference>
<reference evidence="9 10" key="1">
    <citation type="submission" date="2015-10" db="EMBL/GenBank/DDBJ databases">
        <title>Transcriptomic analysis of a linuron degrading triple-species bacterial consortium.</title>
        <authorList>
            <person name="Albers P."/>
        </authorList>
    </citation>
    <scope>NUCLEOTIDE SEQUENCE [LARGE SCALE GENOMIC DNA]</scope>
    <source>
        <strain evidence="9 10">WDL6</strain>
    </source>
</reference>
<dbReference type="Pfam" id="PF02618">
    <property type="entry name" value="YceG"/>
    <property type="match status" value="1"/>
</dbReference>
<evidence type="ECO:0000256" key="6">
    <source>
        <dbReference type="ARBA" id="ARBA00023316"/>
    </source>
</evidence>
<comment type="similarity">
    <text evidence="7">Belongs to the transglycosylase MltG family.</text>
</comment>
<proteinExistence type="inferred from homology"/>
<dbReference type="FunFam" id="3.30.160.60:FF:000242">
    <property type="entry name" value="Endolytic murein transglycosylase"/>
    <property type="match status" value="1"/>
</dbReference>
<keyword evidence="2 7" id="KW-0812">Transmembrane</keyword>
<dbReference type="Gene3D" id="3.30.1490.480">
    <property type="entry name" value="Endolytic murein transglycosylase"/>
    <property type="match status" value="1"/>
</dbReference>
<feature type="site" description="Important for catalytic activity" evidence="7">
    <location>
        <position position="206"/>
    </location>
</feature>
<dbReference type="EMBL" id="LMTR01000071">
    <property type="protein sequence ID" value="KWT66735.1"/>
    <property type="molecule type" value="Genomic_DNA"/>
</dbReference>
<dbReference type="EC" id="4.2.2.29" evidence="7"/>
<keyword evidence="3 7" id="KW-1133">Transmembrane helix</keyword>
<evidence type="ECO:0000313" key="9">
    <source>
        <dbReference type="EMBL" id="KWT66735.1"/>
    </source>
</evidence>
<evidence type="ECO:0000256" key="7">
    <source>
        <dbReference type="HAMAP-Rule" id="MF_02065"/>
    </source>
</evidence>
<dbReference type="PANTHER" id="PTHR30518:SF2">
    <property type="entry name" value="ENDOLYTIC MUREIN TRANSGLYCOSYLASE"/>
    <property type="match status" value="1"/>
</dbReference>
<feature type="region of interest" description="Disordered" evidence="8">
    <location>
        <begin position="328"/>
        <end position="401"/>
    </location>
</feature>
<dbReference type="Gene3D" id="3.30.160.60">
    <property type="entry name" value="Classic Zinc Finger"/>
    <property type="match status" value="1"/>
</dbReference>
<comment type="catalytic activity">
    <reaction evidence="7">
        <text>a peptidoglycan chain = a peptidoglycan chain with N-acetyl-1,6-anhydromuramyl-[peptide] at the reducing end + a peptidoglycan chain with N-acetylglucosamine at the non-reducing end.</text>
        <dbReference type="EC" id="4.2.2.29"/>
    </reaction>
</comment>
<evidence type="ECO:0000256" key="5">
    <source>
        <dbReference type="ARBA" id="ARBA00023239"/>
    </source>
</evidence>
<evidence type="ECO:0000256" key="4">
    <source>
        <dbReference type="ARBA" id="ARBA00023136"/>
    </source>
</evidence>
<dbReference type="AlphaFoldDB" id="A0A125NUI6"/>
<dbReference type="InterPro" id="IPR003770">
    <property type="entry name" value="MLTG-like"/>
</dbReference>
<name>A0A125NUI6_HYPSL</name>
<sequence>MRILSGLFTLMLVAMVAAGGLLALLYHQFESPGPLKEARVITVPRGEGRIDIANRLEREGAIAHRWSFMINYLLRNAVSPKPMELKAGDYEIQPGASMAQILETLALGRGVLSKVTIPEGLTSLQIVQRLRDEPDLVGDIEEIPPEGSLMPDTYRYSRGMDRGELLDRMQKEMQRFLATQWEKRQPNLPVTTPEEALVFASIVEKETGRADERGRVAAVFTNRMRKNMRLQSDPTVIYGVVGGQGSLGRSITRADLDQKNDYNTYQISGLPPTPICNPGRDSIEATLNPPETTDLYFVADGTGGHTFSETLKDHNAAVKVWRKVERDRKQDAAAATDDDADEPEAPTGNNDIPVPSTNSTDSLRLLNAPEAPKTEGAAATAPAAASTTAASVPLPIRKPTQ</sequence>
<dbReference type="NCBIfam" id="TIGR00247">
    <property type="entry name" value="endolytic transglycosylase MltG"/>
    <property type="match status" value="1"/>
</dbReference>
<keyword evidence="7" id="KW-0997">Cell inner membrane</keyword>
<dbReference type="GO" id="GO:0005886">
    <property type="term" value="C:plasma membrane"/>
    <property type="evidence" value="ECO:0007669"/>
    <property type="project" value="UniProtKB-UniRule"/>
</dbReference>
<dbReference type="CDD" id="cd08010">
    <property type="entry name" value="MltG_like"/>
    <property type="match status" value="1"/>
</dbReference>
<dbReference type="STRING" id="121290.APY04_2142"/>
<dbReference type="GO" id="GO:0009252">
    <property type="term" value="P:peptidoglycan biosynthetic process"/>
    <property type="evidence" value="ECO:0007669"/>
    <property type="project" value="UniProtKB-UniRule"/>
</dbReference>
<keyword evidence="4 7" id="KW-0472">Membrane</keyword>
<evidence type="ECO:0000256" key="1">
    <source>
        <dbReference type="ARBA" id="ARBA00022475"/>
    </source>
</evidence>
<gene>
    <name evidence="7" type="primary">mltG</name>
    <name evidence="9" type="ORF">APY04_2142</name>
</gene>
<dbReference type="GO" id="GO:0008932">
    <property type="term" value="F:lytic endotransglycosylase activity"/>
    <property type="evidence" value="ECO:0007669"/>
    <property type="project" value="UniProtKB-UniRule"/>
</dbReference>
<evidence type="ECO:0000313" key="10">
    <source>
        <dbReference type="Proteomes" id="UP000059074"/>
    </source>
</evidence>
<dbReference type="RefSeq" id="WP_245281910.1">
    <property type="nucleotide sequence ID" value="NZ_LMTR01000071.1"/>
</dbReference>
<evidence type="ECO:0000256" key="2">
    <source>
        <dbReference type="ARBA" id="ARBA00022692"/>
    </source>
</evidence>
<dbReference type="HAMAP" id="MF_02065">
    <property type="entry name" value="MltG"/>
    <property type="match status" value="1"/>
</dbReference>
<comment type="function">
    <text evidence="7">Functions as a peptidoglycan terminase that cleaves nascent peptidoglycan strands endolytically to terminate their elongation.</text>
</comment>
<dbReference type="PANTHER" id="PTHR30518">
    <property type="entry name" value="ENDOLYTIC MUREIN TRANSGLYCOSYLASE"/>
    <property type="match status" value="1"/>
</dbReference>